<accession>A0A927ARD5</accession>
<dbReference type="Pfam" id="PF07635">
    <property type="entry name" value="PSCyt1"/>
    <property type="match status" value="1"/>
</dbReference>
<dbReference type="InterPro" id="IPR032675">
    <property type="entry name" value="LRR_dom_sf"/>
</dbReference>
<dbReference type="Pfam" id="PF13287">
    <property type="entry name" value="Fn3_assoc"/>
    <property type="match status" value="1"/>
</dbReference>
<evidence type="ECO:0000256" key="1">
    <source>
        <dbReference type="ARBA" id="ARBA00022617"/>
    </source>
</evidence>
<evidence type="ECO:0000256" key="2">
    <source>
        <dbReference type="ARBA" id="ARBA00022723"/>
    </source>
</evidence>
<evidence type="ECO:0000256" key="3">
    <source>
        <dbReference type="ARBA" id="ARBA00023004"/>
    </source>
</evidence>
<dbReference type="Proteomes" id="UP000598820">
    <property type="component" value="Unassembled WGS sequence"/>
</dbReference>
<keyword evidence="3 4" id="KW-0408">Iron</keyword>
<feature type="transmembrane region" description="Helical" evidence="5">
    <location>
        <begin position="42"/>
        <end position="60"/>
    </location>
</feature>
<evidence type="ECO:0000256" key="5">
    <source>
        <dbReference type="SAM" id="Phobius"/>
    </source>
</evidence>
<dbReference type="InterPro" id="IPR036909">
    <property type="entry name" value="Cyt_c-like_dom_sf"/>
</dbReference>
<dbReference type="RefSeq" id="WP_190885427.1">
    <property type="nucleotide sequence ID" value="NZ_JACWZY010000002.1"/>
</dbReference>
<feature type="transmembrane region" description="Helical" evidence="5">
    <location>
        <begin position="12"/>
        <end position="36"/>
    </location>
</feature>
<feature type="domain" description="Cytochrome c" evidence="6">
    <location>
        <begin position="190"/>
        <end position="282"/>
    </location>
</feature>
<evidence type="ECO:0000313" key="7">
    <source>
        <dbReference type="EMBL" id="MBD2699570.1"/>
    </source>
</evidence>
<keyword evidence="5" id="KW-1133">Transmembrane helix</keyword>
<keyword evidence="5" id="KW-0812">Transmembrane</keyword>
<dbReference type="AlphaFoldDB" id="A0A927ARD5"/>
<dbReference type="GO" id="GO:0009055">
    <property type="term" value="F:electron transfer activity"/>
    <property type="evidence" value="ECO:0007669"/>
    <property type="project" value="InterPro"/>
</dbReference>
<dbReference type="GO" id="GO:0046872">
    <property type="term" value="F:metal ion binding"/>
    <property type="evidence" value="ECO:0007669"/>
    <property type="project" value="UniProtKB-KW"/>
</dbReference>
<feature type="transmembrane region" description="Helical" evidence="5">
    <location>
        <begin position="140"/>
        <end position="161"/>
    </location>
</feature>
<sequence>MQKKLVNLAEQGLFASVVFILFLLVFENKIAIPVWLQPFGRMHPLLLHFPITLLLLAVLMEAFRFYKAYAANESYRIFSRNLLLVGSLLAAVTVIMGLFLSKEDGYTGSVVQWHKWTGAATFFLAALLYWAQQKRWYSRVVAQTGSVILGVILLSAGHYGATITHGADFVLAPLTKNQTPEPVDIQQALVFNDVIKPIFEQKCTSCHNPDKLKGALALNEPEAIQKGGKSGALFVAGKPEISLLLRRIHLPVEEKKHMPPSGKAQLTPTEIKLLALWVKGRAEFNKKVVDLPATDSLRILATTLFSPTELTEPEFAFDAADDETIKELNSDYRTIAPLSKNSPALSVNLYNKASYSPEKLQELSPIKSQVVYLNLNKMPVHDADLKHISQFENLQKLDINFTDITGKELNQLATLQHLESLALSGTQVKFADLKNQIATFKNLKTVALWETGLTDAEINQLQKAYPRIQFIAGFNGDKSEPIRLNPPQLGNSAIFATSTVVQLRHPVKGVVIRYTTDGTDPDSINSPLMDNKMVITGSKSIKAKAYKDGWISSPVATFDYYKNSYKPDSSTLLLPLSPVHQAEGVKSFFDHKLGTFNANSPAWANNWLGVRKNDLVLVSEFKKPVSITSVELRTMIEPETSIFPPSLIEVWGGNSRDQMQLLGTAHPAMPIKGSSPVLKAIGCTFKPHTVSYIKIIAKPLAQIPEWHSNKGNKALLLVDEIFIN</sequence>
<dbReference type="SUPFAM" id="SSF52047">
    <property type="entry name" value="RNI-like"/>
    <property type="match status" value="1"/>
</dbReference>
<dbReference type="Gene3D" id="3.80.10.10">
    <property type="entry name" value="Ribonuclease Inhibitor"/>
    <property type="match status" value="1"/>
</dbReference>
<evidence type="ECO:0000313" key="8">
    <source>
        <dbReference type="Proteomes" id="UP000598820"/>
    </source>
</evidence>
<protein>
    <submittedName>
        <fullName evidence="7">Chitobiase/beta-hexosaminidase C-terminal domain-containing protein</fullName>
    </submittedName>
</protein>
<dbReference type="InterPro" id="IPR011429">
    <property type="entry name" value="Cyt_c_Planctomycete-type"/>
</dbReference>
<name>A0A927ARD5_9BACT</name>
<dbReference type="GO" id="GO:0020037">
    <property type="term" value="F:heme binding"/>
    <property type="evidence" value="ECO:0007669"/>
    <property type="project" value="InterPro"/>
</dbReference>
<dbReference type="InterPro" id="IPR009056">
    <property type="entry name" value="Cyt_c-like_dom"/>
</dbReference>
<dbReference type="PROSITE" id="PS51007">
    <property type="entry name" value="CYTC"/>
    <property type="match status" value="1"/>
</dbReference>
<dbReference type="PANTHER" id="PTHR35889">
    <property type="entry name" value="CYCLOINULO-OLIGOSACCHARIDE FRUCTANOTRANSFERASE-RELATED"/>
    <property type="match status" value="1"/>
</dbReference>
<reference evidence="7" key="1">
    <citation type="submission" date="2020-09" db="EMBL/GenBank/DDBJ databases">
        <authorList>
            <person name="Kim M.K."/>
        </authorList>
    </citation>
    <scope>NUCLEOTIDE SEQUENCE</scope>
    <source>
        <strain evidence="7">BT702</strain>
    </source>
</reference>
<comment type="caution">
    <text evidence="7">The sequence shown here is derived from an EMBL/GenBank/DDBJ whole genome shotgun (WGS) entry which is preliminary data.</text>
</comment>
<feature type="transmembrane region" description="Helical" evidence="5">
    <location>
        <begin position="113"/>
        <end position="131"/>
    </location>
</feature>
<dbReference type="EMBL" id="JACWZY010000002">
    <property type="protein sequence ID" value="MBD2699570.1"/>
    <property type="molecule type" value="Genomic_DNA"/>
</dbReference>
<dbReference type="SUPFAM" id="SSF46626">
    <property type="entry name" value="Cytochrome c"/>
    <property type="match status" value="1"/>
</dbReference>
<dbReference type="InterPro" id="IPR026876">
    <property type="entry name" value="Fn3_assoc_repeat"/>
</dbReference>
<keyword evidence="8" id="KW-1185">Reference proteome</keyword>
<keyword evidence="5" id="KW-0472">Membrane</keyword>
<feature type="transmembrane region" description="Helical" evidence="5">
    <location>
        <begin position="81"/>
        <end position="101"/>
    </location>
</feature>
<evidence type="ECO:0000259" key="6">
    <source>
        <dbReference type="PROSITE" id="PS51007"/>
    </source>
</evidence>
<keyword evidence="1 4" id="KW-0349">Heme</keyword>
<keyword evidence="2 4" id="KW-0479">Metal-binding</keyword>
<evidence type="ECO:0000256" key="4">
    <source>
        <dbReference type="PROSITE-ProRule" id="PRU00433"/>
    </source>
</evidence>
<organism evidence="7 8">
    <name type="scientific">Spirosoma profusum</name>
    <dbReference type="NCBI Taxonomy" id="2771354"/>
    <lineage>
        <taxon>Bacteria</taxon>
        <taxon>Pseudomonadati</taxon>
        <taxon>Bacteroidota</taxon>
        <taxon>Cytophagia</taxon>
        <taxon>Cytophagales</taxon>
        <taxon>Cytophagaceae</taxon>
        <taxon>Spirosoma</taxon>
    </lineage>
</organism>
<gene>
    <name evidence="7" type="ORF">IC229_02905</name>
</gene>
<dbReference type="PANTHER" id="PTHR35889:SF3">
    <property type="entry name" value="F-BOX DOMAIN-CONTAINING PROTEIN"/>
    <property type="match status" value="1"/>
</dbReference>
<proteinExistence type="predicted"/>